<organism evidence="1 2">
    <name type="scientific">Nocardia carnea</name>
    <dbReference type="NCBI Taxonomy" id="37328"/>
    <lineage>
        <taxon>Bacteria</taxon>
        <taxon>Bacillati</taxon>
        <taxon>Actinomycetota</taxon>
        <taxon>Actinomycetes</taxon>
        <taxon>Mycobacteriales</taxon>
        <taxon>Nocardiaceae</taxon>
        <taxon>Nocardia</taxon>
    </lineage>
</organism>
<evidence type="ECO:0000313" key="1">
    <source>
        <dbReference type="EMBL" id="MFI1460604.1"/>
    </source>
</evidence>
<dbReference type="InterPro" id="IPR029044">
    <property type="entry name" value="Nucleotide-diphossugar_trans"/>
</dbReference>
<dbReference type="EMBL" id="JBIRUQ010000001">
    <property type="protein sequence ID" value="MFI1460604.1"/>
    <property type="molecule type" value="Genomic_DNA"/>
</dbReference>
<keyword evidence="2" id="KW-1185">Reference proteome</keyword>
<reference evidence="1 2" key="1">
    <citation type="submission" date="2024-10" db="EMBL/GenBank/DDBJ databases">
        <title>The Natural Products Discovery Center: Release of the First 8490 Sequenced Strains for Exploring Actinobacteria Biosynthetic Diversity.</title>
        <authorList>
            <person name="Kalkreuter E."/>
            <person name="Kautsar S.A."/>
            <person name="Yang D."/>
            <person name="Bader C.D."/>
            <person name="Teijaro C.N."/>
            <person name="Fluegel L."/>
            <person name="Davis C.M."/>
            <person name="Simpson J.R."/>
            <person name="Lauterbach L."/>
            <person name="Steele A.D."/>
            <person name="Gui C."/>
            <person name="Meng S."/>
            <person name="Li G."/>
            <person name="Viehrig K."/>
            <person name="Ye F."/>
            <person name="Su P."/>
            <person name="Kiefer A.F."/>
            <person name="Nichols A."/>
            <person name="Cepeda A.J."/>
            <person name="Yan W."/>
            <person name="Fan B."/>
            <person name="Jiang Y."/>
            <person name="Adhikari A."/>
            <person name="Zheng C.-J."/>
            <person name="Schuster L."/>
            <person name="Cowan T.M."/>
            <person name="Smanski M.J."/>
            <person name="Chevrette M.G."/>
            <person name="De Carvalho L.P.S."/>
            <person name="Shen B."/>
        </authorList>
    </citation>
    <scope>NUCLEOTIDE SEQUENCE [LARGE SCALE GENOMIC DNA]</scope>
    <source>
        <strain evidence="1 2">NPDC020568</strain>
    </source>
</reference>
<accession>A0ABW7THW2</accession>
<evidence type="ECO:0008006" key="3">
    <source>
        <dbReference type="Google" id="ProtNLM"/>
    </source>
</evidence>
<dbReference type="GeneID" id="93505039"/>
<name>A0ABW7THW2_9NOCA</name>
<dbReference type="SUPFAM" id="SSF53448">
    <property type="entry name" value="Nucleotide-diphospho-sugar transferases"/>
    <property type="match status" value="1"/>
</dbReference>
<dbReference type="RefSeq" id="WP_033246191.1">
    <property type="nucleotide sequence ID" value="NZ_JBIRUQ010000001.1"/>
</dbReference>
<protein>
    <recommendedName>
        <fullName evidence="3">Glycosyltransferase</fullName>
    </recommendedName>
</protein>
<dbReference type="Proteomes" id="UP001611263">
    <property type="component" value="Unassembled WGS sequence"/>
</dbReference>
<proteinExistence type="predicted"/>
<evidence type="ECO:0000313" key="2">
    <source>
        <dbReference type="Proteomes" id="UP001611263"/>
    </source>
</evidence>
<sequence>MIATVIENLAAFRYPADKLQILLLLEADDEATIAAARAVDAPETLRIIEVPPADPRTKPKACNFGLHFATGDIVTI</sequence>
<comment type="caution">
    <text evidence="1">The sequence shown here is derived from an EMBL/GenBank/DDBJ whole genome shotgun (WGS) entry which is preliminary data.</text>
</comment>
<gene>
    <name evidence="1" type="ORF">ACH4WX_07760</name>
</gene>